<keyword evidence="5" id="KW-1185">Reference proteome</keyword>
<dbReference type="Gene3D" id="3.40.50.1820">
    <property type="entry name" value="alpha/beta hydrolase"/>
    <property type="match status" value="1"/>
</dbReference>
<dbReference type="ESTHER" id="hahch-q2sgn6">
    <property type="family name" value="Thioesterase"/>
</dbReference>
<dbReference type="Proteomes" id="UP000000238">
    <property type="component" value="Chromosome"/>
</dbReference>
<dbReference type="InterPro" id="IPR012223">
    <property type="entry name" value="TEII"/>
</dbReference>
<evidence type="ECO:0000313" key="5">
    <source>
        <dbReference type="Proteomes" id="UP000000238"/>
    </source>
</evidence>
<dbReference type="PANTHER" id="PTHR11487:SF0">
    <property type="entry name" value="S-ACYL FATTY ACID SYNTHASE THIOESTERASE, MEDIUM CHAIN"/>
    <property type="match status" value="1"/>
</dbReference>
<accession>Q2SGN6</accession>
<dbReference type="OrthoDB" id="8480037at2"/>
<dbReference type="RefSeq" id="WP_011397256.1">
    <property type="nucleotide sequence ID" value="NC_007645.1"/>
</dbReference>
<gene>
    <name evidence="4" type="ordered locus">HCH_03440</name>
</gene>
<evidence type="ECO:0000313" key="4">
    <source>
        <dbReference type="EMBL" id="ABC30188.1"/>
    </source>
</evidence>
<sequence>MSDSVLFAAKNRPDAAAQLLFMHHAGGSSYTYMQLAQNLSDSIEVYCLELAGRGARFLEPLNADADAVLEEILDAVERLQLGRDKPLMLCGHSLGAELAYQTAHRLRRKAPEMRLGVILSARGYIDPVDLRGRPRESLSDEEILRLLEQYEGTPPEVLADPELRTYVVGVMRNDLMLLAALAGMPKPPLDVPGFIAGGDSDNRVPVSRLTGWRRAFAAPLTQRVFTGGHFYLFADNQVAPWIEARVSELTGLQDSRACAAPSREKQDLTSQVL</sequence>
<keyword evidence="2" id="KW-0378">Hydrolase</keyword>
<name>Q2SGN6_HAHCH</name>
<comment type="similarity">
    <text evidence="1">Belongs to the thioesterase family.</text>
</comment>
<feature type="domain" description="Thioesterase TesA-like" evidence="3">
    <location>
        <begin position="25"/>
        <end position="242"/>
    </location>
</feature>
<dbReference type="Pfam" id="PF00975">
    <property type="entry name" value="Thioesterase"/>
    <property type="match status" value="1"/>
</dbReference>
<dbReference type="eggNOG" id="COG3208">
    <property type="taxonomic scope" value="Bacteria"/>
</dbReference>
<dbReference type="AlphaFoldDB" id="Q2SGN6"/>
<dbReference type="EMBL" id="CP000155">
    <property type="protein sequence ID" value="ABC30188.1"/>
    <property type="molecule type" value="Genomic_DNA"/>
</dbReference>
<dbReference type="GO" id="GO:0016787">
    <property type="term" value="F:hydrolase activity"/>
    <property type="evidence" value="ECO:0007669"/>
    <property type="project" value="UniProtKB-KW"/>
</dbReference>
<protein>
    <submittedName>
        <fullName evidence="4">Predicted thioesterase involved in non-ribosomal peptide biosynthesis</fullName>
    </submittedName>
</protein>
<dbReference type="PANTHER" id="PTHR11487">
    <property type="entry name" value="THIOESTERASE"/>
    <property type="match status" value="1"/>
</dbReference>
<reference evidence="4 5" key="1">
    <citation type="journal article" date="2005" name="Nucleic Acids Res.">
        <title>Genomic blueprint of Hahella chejuensis, a marine microbe producing an algicidal agent.</title>
        <authorList>
            <person name="Jeong H."/>
            <person name="Yim J.H."/>
            <person name="Lee C."/>
            <person name="Choi S.-H."/>
            <person name="Park Y.K."/>
            <person name="Yoon S.H."/>
            <person name="Hur C.-G."/>
            <person name="Kang H.-Y."/>
            <person name="Kim D."/>
            <person name="Lee H.H."/>
            <person name="Park K.H."/>
            <person name="Park S.-H."/>
            <person name="Park H.-S."/>
            <person name="Lee H.K."/>
            <person name="Oh T.K."/>
            <person name="Kim J.F."/>
        </authorList>
    </citation>
    <scope>NUCLEOTIDE SEQUENCE [LARGE SCALE GENOMIC DNA]</scope>
    <source>
        <strain evidence="4 5">KCTC 2396</strain>
    </source>
</reference>
<dbReference type="InterPro" id="IPR001031">
    <property type="entry name" value="Thioesterase"/>
</dbReference>
<evidence type="ECO:0000259" key="3">
    <source>
        <dbReference type="SMART" id="SM00824"/>
    </source>
</evidence>
<dbReference type="SMART" id="SM00824">
    <property type="entry name" value="PKS_TE"/>
    <property type="match status" value="1"/>
</dbReference>
<evidence type="ECO:0000256" key="1">
    <source>
        <dbReference type="ARBA" id="ARBA00007169"/>
    </source>
</evidence>
<proteinExistence type="inferred from homology"/>
<organism evidence="4 5">
    <name type="scientific">Hahella chejuensis (strain KCTC 2396)</name>
    <dbReference type="NCBI Taxonomy" id="349521"/>
    <lineage>
        <taxon>Bacteria</taxon>
        <taxon>Pseudomonadati</taxon>
        <taxon>Pseudomonadota</taxon>
        <taxon>Gammaproteobacteria</taxon>
        <taxon>Oceanospirillales</taxon>
        <taxon>Hahellaceae</taxon>
        <taxon>Hahella</taxon>
    </lineage>
</organism>
<dbReference type="InterPro" id="IPR029058">
    <property type="entry name" value="AB_hydrolase_fold"/>
</dbReference>
<dbReference type="GO" id="GO:0008610">
    <property type="term" value="P:lipid biosynthetic process"/>
    <property type="evidence" value="ECO:0007669"/>
    <property type="project" value="TreeGrafter"/>
</dbReference>
<evidence type="ECO:0000256" key="2">
    <source>
        <dbReference type="ARBA" id="ARBA00022801"/>
    </source>
</evidence>
<dbReference type="SUPFAM" id="SSF53474">
    <property type="entry name" value="alpha/beta-Hydrolases"/>
    <property type="match status" value="1"/>
</dbReference>
<dbReference type="KEGG" id="hch:HCH_03440"/>
<dbReference type="InterPro" id="IPR020802">
    <property type="entry name" value="TesA-like"/>
</dbReference>
<dbReference type="HOGENOM" id="CLU_070456_1_2_6"/>
<dbReference type="STRING" id="349521.HCH_03440"/>